<evidence type="ECO:0000256" key="1">
    <source>
        <dbReference type="SAM" id="MobiDB-lite"/>
    </source>
</evidence>
<feature type="compositionally biased region" description="Acidic residues" evidence="1">
    <location>
        <begin position="427"/>
        <end position="440"/>
    </location>
</feature>
<gene>
    <name evidence="2" type="ORF">FA13DRAFT_1797387</name>
</gene>
<dbReference type="Proteomes" id="UP000298030">
    <property type="component" value="Unassembled WGS sequence"/>
</dbReference>
<protein>
    <submittedName>
        <fullName evidence="2">Uncharacterized protein</fullName>
    </submittedName>
</protein>
<feature type="region of interest" description="Disordered" evidence="1">
    <location>
        <begin position="421"/>
        <end position="463"/>
    </location>
</feature>
<feature type="region of interest" description="Disordered" evidence="1">
    <location>
        <begin position="1"/>
        <end position="249"/>
    </location>
</feature>
<evidence type="ECO:0000313" key="2">
    <source>
        <dbReference type="EMBL" id="TEB24176.1"/>
    </source>
</evidence>
<dbReference type="EMBL" id="QPFP01000069">
    <property type="protein sequence ID" value="TEB24176.1"/>
    <property type="molecule type" value="Genomic_DNA"/>
</dbReference>
<proteinExistence type="predicted"/>
<feature type="compositionally biased region" description="Low complexity" evidence="1">
    <location>
        <begin position="111"/>
        <end position="123"/>
    </location>
</feature>
<keyword evidence="3" id="KW-1185">Reference proteome</keyword>
<reference evidence="2 3" key="1">
    <citation type="journal article" date="2019" name="Nat. Ecol. Evol.">
        <title>Megaphylogeny resolves global patterns of mushroom evolution.</title>
        <authorList>
            <person name="Varga T."/>
            <person name="Krizsan K."/>
            <person name="Foldi C."/>
            <person name="Dima B."/>
            <person name="Sanchez-Garcia M."/>
            <person name="Sanchez-Ramirez S."/>
            <person name="Szollosi G.J."/>
            <person name="Szarkandi J.G."/>
            <person name="Papp V."/>
            <person name="Albert L."/>
            <person name="Andreopoulos W."/>
            <person name="Angelini C."/>
            <person name="Antonin V."/>
            <person name="Barry K.W."/>
            <person name="Bougher N.L."/>
            <person name="Buchanan P."/>
            <person name="Buyck B."/>
            <person name="Bense V."/>
            <person name="Catcheside P."/>
            <person name="Chovatia M."/>
            <person name="Cooper J."/>
            <person name="Damon W."/>
            <person name="Desjardin D."/>
            <person name="Finy P."/>
            <person name="Geml J."/>
            <person name="Haridas S."/>
            <person name="Hughes K."/>
            <person name="Justo A."/>
            <person name="Karasinski D."/>
            <person name="Kautmanova I."/>
            <person name="Kiss B."/>
            <person name="Kocsube S."/>
            <person name="Kotiranta H."/>
            <person name="LaButti K.M."/>
            <person name="Lechner B.E."/>
            <person name="Liimatainen K."/>
            <person name="Lipzen A."/>
            <person name="Lukacs Z."/>
            <person name="Mihaltcheva S."/>
            <person name="Morgado L.N."/>
            <person name="Niskanen T."/>
            <person name="Noordeloos M.E."/>
            <person name="Ohm R.A."/>
            <person name="Ortiz-Santana B."/>
            <person name="Ovrebo C."/>
            <person name="Racz N."/>
            <person name="Riley R."/>
            <person name="Savchenko A."/>
            <person name="Shiryaev A."/>
            <person name="Soop K."/>
            <person name="Spirin V."/>
            <person name="Szebenyi C."/>
            <person name="Tomsovsky M."/>
            <person name="Tulloss R.E."/>
            <person name="Uehling J."/>
            <person name="Grigoriev I.V."/>
            <person name="Vagvolgyi C."/>
            <person name="Papp T."/>
            <person name="Martin F.M."/>
            <person name="Miettinen O."/>
            <person name="Hibbett D.S."/>
            <person name="Nagy L.G."/>
        </authorList>
    </citation>
    <scope>NUCLEOTIDE SEQUENCE [LARGE SCALE GENOMIC DNA]</scope>
    <source>
        <strain evidence="2 3">FP101781</strain>
    </source>
</reference>
<accession>A0A4Y7SQP1</accession>
<dbReference type="STRING" id="71717.A0A4Y7SQP1"/>
<feature type="compositionally biased region" description="Polar residues" evidence="1">
    <location>
        <begin position="64"/>
        <end position="76"/>
    </location>
</feature>
<name>A0A4Y7SQP1_COPMI</name>
<dbReference type="AlphaFoldDB" id="A0A4Y7SQP1"/>
<feature type="compositionally biased region" description="Acidic residues" evidence="1">
    <location>
        <begin position="168"/>
        <end position="177"/>
    </location>
</feature>
<feature type="compositionally biased region" description="Low complexity" evidence="1">
    <location>
        <begin position="9"/>
        <end position="26"/>
    </location>
</feature>
<feature type="compositionally biased region" description="Acidic residues" evidence="1">
    <location>
        <begin position="190"/>
        <end position="224"/>
    </location>
</feature>
<comment type="caution">
    <text evidence="2">The sequence shown here is derived from an EMBL/GenBank/DDBJ whole genome shotgun (WGS) entry which is preliminary data.</text>
</comment>
<feature type="compositionally biased region" description="Pro residues" evidence="1">
    <location>
        <begin position="85"/>
        <end position="94"/>
    </location>
</feature>
<organism evidence="2 3">
    <name type="scientific">Coprinellus micaceus</name>
    <name type="common">Glistening ink-cap mushroom</name>
    <name type="synonym">Coprinus micaceus</name>
    <dbReference type="NCBI Taxonomy" id="71717"/>
    <lineage>
        <taxon>Eukaryota</taxon>
        <taxon>Fungi</taxon>
        <taxon>Dikarya</taxon>
        <taxon>Basidiomycota</taxon>
        <taxon>Agaricomycotina</taxon>
        <taxon>Agaricomycetes</taxon>
        <taxon>Agaricomycetidae</taxon>
        <taxon>Agaricales</taxon>
        <taxon>Agaricineae</taxon>
        <taxon>Psathyrellaceae</taxon>
        <taxon>Coprinellus</taxon>
    </lineage>
</organism>
<feature type="compositionally biased region" description="Basic and acidic residues" evidence="1">
    <location>
        <begin position="234"/>
        <end position="243"/>
    </location>
</feature>
<sequence length="542" mass="59007">MPPRRDKSGSAAAAKKTKGGTAPSKSSGKRSMAAAPKSVEFIVDSDTDAVSDPSSEPEGKVATRSKTALNKKGSTTKGEKSIRPPLLPNLPLPPVQKKGKPNPLFPVAVDSSSYSTPPSSMTTQNPPATPKRTSKRKLTALSSKSLEELTPAPSPSPTKCLRHLAIRDDDDEQEEEVGPTPSRKRAPLLVEDDDEAEESEGDSEEDDDDNDDKGEIVEESDGDDDRGKMKKPHVKEAAARKSDDEDDPFADVGDVKSAKHNLKDSRNIFCKTLPKVDGVPKDVRDVVLGSFRLGGREQTNLLTSYAPWSGIGNTVGVPTEAYNNILDALTMKESGVFYTAGSADPRNFVARFIPSKRLNQQYELVSSTTGVMLQMAHIIGSLRSFRTREFINALCLSIASTLVLPASKVSRVRNIVSFQTRARSDDDKDDQDVGDSDMEVYESPSKSKAKAKAKDPSRLPSRHLKSPYKFNEDVPILDGRDVKLDFSAAGLVSHLDSLPSLDDDALSLKSPCVIGYNTYGYVYNGEWRVKFNVLFIIVIHIV</sequence>
<dbReference type="OrthoDB" id="3061496at2759"/>
<evidence type="ECO:0000313" key="3">
    <source>
        <dbReference type="Proteomes" id="UP000298030"/>
    </source>
</evidence>